<proteinExistence type="predicted"/>
<accession>A0AAV7V8D7</accession>
<protein>
    <submittedName>
        <fullName evidence="1">Uncharacterized protein</fullName>
    </submittedName>
</protein>
<dbReference type="AlphaFoldDB" id="A0AAV7V8D7"/>
<name>A0AAV7V8D7_PLEWA</name>
<evidence type="ECO:0000313" key="1">
    <source>
        <dbReference type="EMBL" id="KAJ1197097.1"/>
    </source>
</evidence>
<sequence length="110" mass="12537">MAQQYPDDDQYGAYDAEHYDQRMEERLVEALDFHVQDSGNKALVKALRPFAQPFFNFGVRGTIVCFWANFSISVHMCTELATSCMTVTLYRPSLFSVRVEVGVLTDMVQA</sequence>
<organism evidence="1 2">
    <name type="scientific">Pleurodeles waltl</name>
    <name type="common">Iberian ribbed newt</name>
    <dbReference type="NCBI Taxonomy" id="8319"/>
    <lineage>
        <taxon>Eukaryota</taxon>
        <taxon>Metazoa</taxon>
        <taxon>Chordata</taxon>
        <taxon>Craniata</taxon>
        <taxon>Vertebrata</taxon>
        <taxon>Euteleostomi</taxon>
        <taxon>Amphibia</taxon>
        <taxon>Batrachia</taxon>
        <taxon>Caudata</taxon>
        <taxon>Salamandroidea</taxon>
        <taxon>Salamandridae</taxon>
        <taxon>Pleurodelinae</taxon>
        <taxon>Pleurodeles</taxon>
    </lineage>
</organism>
<reference evidence="1" key="1">
    <citation type="journal article" date="2022" name="bioRxiv">
        <title>Sequencing and chromosome-scale assembly of the giantPleurodeles waltlgenome.</title>
        <authorList>
            <person name="Brown T."/>
            <person name="Elewa A."/>
            <person name="Iarovenko S."/>
            <person name="Subramanian E."/>
            <person name="Araus A.J."/>
            <person name="Petzold A."/>
            <person name="Susuki M."/>
            <person name="Suzuki K.-i.T."/>
            <person name="Hayashi T."/>
            <person name="Toyoda A."/>
            <person name="Oliveira C."/>
            <person name="Osipova E."/>
            <person name="Leigh N.D."/>
            <person name="Simon A."/>
            <person name="Yun M.H."/>
        </authorList>
    </citation>
    <scope>NUCLEOTIDE SEQUENCE</scope>
    <source>
        <strain evidence="1">20211129_DDA</strain>
        <tissue evidence="1">Liver</tissue>
    </source>
</reference>
<dbReference type="Proteomes" id="UP001066276">
    <property type="component" value="Chromosome 2_1"/>
</dbReference>
<dbReference type="EMBL" id="JANPWB010000003">
    <property type="protein sequence ID" value="KAJ1197097.1"/>
    <property type="molecule type" value="Genomic_DNA"/>
</dbReference>
<gene>
    <name evidence="1" type="ORF">NDU88_000959</name>
</gene>
<keyword evidence="2" id="KW-1185">Reference proteome</keyword>
<evidence type="ECO:0000313" key="2">
    <source>
        <dbReference type="Proteomes" id="UP001066276"/>
    </source>
</evidence>
<comment type="caution">
    <text evidence="1">The sequence shown here is derived from an EMBL/GenBank/DDBJ whole genome shotgun (WGS) entry which is preliminary data.</text>
</comment>